<dbReference type="AlphaFoldDB" id="X6NKJ7"/>
<feature type="compositionally biased region" description="Low complexity" evidence="1">
    <location>
        <begin position="102"/>
        <end position="117"/>
    </location>
</feature>
<feature type="compositionally biased region" description="Low complexity" evidence="1">
    <location>
        <begin position="77"/>
        <end position="88"/>
    </location>
</feature>
<dbReference type="SMART" id="SM00667">
    <property type="entry name" value="LisH"/>
    <property type="match status" value="1"/>
</dbReference>
<dbReference type="OrthoDB" id="972532at2759"/>
<evidence type="ECO:0000256" key="1">
    <source>
        <dbReference type="SAM" id="MobiDB-lite"/>
    </source>
</evidence>
<reference evidence="2 3" key="1">
    <citation type="journal article" date="2013" name="Curr. Biol.">
        <title>The Genome of the Foraminiferan Reticulomyxa filosa.</title>
        <authorList>
            <person name="Glockner G."/>
            <person name="Hulsmann N."/>
            <person name="Schleicher M."/>
            <person name="Noegel A.A."/>
            <person name="Eichinger L."/>
            <person name="Gallinger C."/>
            <person name="Pawlowski J."/>
            <person name="Sierra R."/>
            <person name="Euteneuer U."/>
            <person name="Pillet L."/>
            <person name="Moustafa A."/>
            <person name="Platzer M."/>
            <person name="Groth M."/>
            <person name="Szafranski K."/>
            <person name="Schliwa M."/>
        </authorList>
    </citation>
    <scope>NUCLEOTIDE SEQUENCE [LARGE SCALE GENOMIC DNA]</scope>
</reference>
<dbReference type="InterPro" id="IPR006594">
    <property type="entry name" value="LisH"/>
</dbReference>
<dbReference type="Pfam" id="PF23627">
    <property type="entry name" value="LisH_WDR26"/>
    <property type="match status" value="1"/>
</dbReference>
<organism evidence="2 3">
    <name type="scientific">Reticulomyxa filosa</name>
    <dbReference type="NCBI Taxonomy" id="46433"/>
    <lineage>
        <taxon>Eukaryota</taxon>
        <taxon>Sar</taxon>
        <taxon>Rhizaria</taxon>
        <taxon>Retaria</taxon>
        <taxon>Foraminifera</taxon>
        <taxon>Monothalamids</taxon>
        <taxon>Reticulomyxidae</taxon>
        <taxon>Reticulomyxa</taxon>
    </lineage>
</organism>
<protein>
    <submittedName>
        <fullName evidence="2">Uncharacterized protein</fullName>
    </submittedName>
</protein>
<sequence length="246" mass="27186">MSVIKFYNVNRYIRTECCHFVVVALIASNQDILSTIAEMSTSQASSSGLHHAHEHSTKKDNENGNANKKMVSSHGFVNNGDVSNSDNSITNGTKKERKFTTNNNNNNNNNNANNVANQKIDSNNTLNRIGLIDEKSPTLLTPNGCHISQNEIIRVVMQCLNDLGYKKSAKCLSQESGLYYSEAEDNEAGLRAMETAISNGKWNELLEWFDSFMTMDAICVSHPYTEKDLNGGRSKSNSNSVVLISP</sequence>
<evidence type="ECO:0000313" key="2">
    <source>
        <dbReference type="EMBL" id="ETO26264.1"/>
    </source>
</evidence>
<gene>
    <name evidence="2" type="ORF">RFI_10874</name>
</gene>
<dbReference type="EMBL" id="ASPP01007985">
    <property type="protein sequence ID" value="ETO26264.1"/>
    <property type="molecule type" value="Genomic_DNA"/>
</dbReference>
<evidence type="ECO:0000313" key="3">
    <source>
        <dbReference type="Proteomes" id="UP000023152"/>
    </source>
</evidence>
<name>X6NKJ7_RETFI</name>
<keyword evidence="3" id="KW-1185">Reference proteome</keyword>
<proteinExistence type="predicted"/>
<comment type="caution">
    <text evidence="2">The sequence shown here is derived from an EMBL/GenBank/DDBJ whole genome shotgun (WGS) entry which is preliminary data.</text>
</comment>
<feature type="non-terminal residue" evidence="2">
    <location>
        <position position="246"/>
    </location>
</feature>
<dbReference type="Proteomes" id="UP000023152">
    <property type="component" value="Unassembled WGS sequence"/>
</dbReference>
<accession>X6NKJ7</accession>
<feature type="region of interest" description="Disordered" evidence="1">
    <location>
        <begin position="44"/>
        <end position="117"/>
    </location>
</feature>
<dbReference type="PROSITE" id="PS50896">
    <property type="entry name" value="LISH"/>
    <property type="match status" value="1"/>
</dbReference>